<dbReference type="Proteomes" id="UP001165092">
    <property type="component" value="Unassembled WGS sequence"/>
</dbReference>
<evidence type="ECO:0000256" key="1">
    <source>
        <dbReference type="ARBA" id="ARBA00008812"/>
    </source>
</evidence>
<dbReference type="AlphaFoldDB" id="A0A9W6P3Q6"/>
<dbReference type="Pfam" id="PF04264">
    <property type="entry name" value="YceI"/>
    <property type="match status" value="1"/>
</dbReference>
<name>A0A9W6P3Q6_9ACTN</name>
<comment type="caution">
    <text evidence="3">The sequence shown here is derived from an EMBL/GenBank/DDBJ whole genome shotgun (WGS) entry which is preliminary data.</text>
</comment>
<proteinExistence type="inferred from homology"/>
<evidence type="ECO:0000259" key="2">
    <source>
        <dbReference type="SMART" id="SM00867"/>
    </source>
</evidence>
<feature type="domain" description="Lipid/polyisoprenoid-binding YceI-like" evidence="2">
    <location>
        <begin position="27"/>
        <end position="197"/>
    </location>
</feature>
<sequence>MDIEERDGGRLHLLQPIGERSVPQADTWYIDPVHSSVGFAAGMQGLARVRGRFNNLSGVVWVADKPEESSASVTIDATAIDTGITRRDDHLKSPEFLDVGRFPVLSWHGHRVEPTVDDGLWTFHGDLTVRDVTLPVPLRGRFLGQCPYPFGDAELACFSATATLDRFDFGLDVMGPLPGAKLFIGRRVEINLEVAMINTDIRFFTERFLSPRRAQRR</sequence>
<dbReference type="SMART" id="SM00867">
    <property type="entry name" value="YceI"/>
    <property type="match status" value="1"/>
</dbReference>
<evidence type="ECO:0000313" key="4">
    <source>
        <dbReference type="Proteomes" id="UP001165092"/>
    </source>
</evidence>
<reference evidence="3" key="1">
    <citation type="submission" date="2023-02" db="EMBL/GenBank/DDBJ databases">
        <title>Nocardiopsis ansamitocini NBRC 112285.</title>
        <authorList>
            <person name="Ichikawa N."/>
            <person name="Sato H."/>
            <person name="Tonouchi N."/>
        </authorList>
    </citation>
    <scope>NUCLEOTIDE SEQUENCE</scope>
    <source>
        <strain evidence="3">NBRC 112285</strain>
    </source>
</reference>
<organism evidence="3 4">
    <name type="scientific">Nocardiopsis ansamitocini</name>
    <dbReference type="NCBI Taxonomy" id="1670832"/>
    <lineage>
        <taxon>Bacteria</taxon>
        <taxon>Bacillati</taxon>
        <taxon>Actinomycetota</taxon>
        <taxon>Actinomycetes</taxon>
        <taxon>Streptosporangiales</taxon>
        <taxon>Nocardiopsidaceae</taxon>
        <taxon>Nocardiopsis</taxon>
    </lineage>
</organism>
<keyword evidence="4" id="KW-1185">Reference proteome</keyword>
<dbReference type="InterPro" id="IPR007372">
    <property type="entry name" value="Lipid/polyisoprenoid-bd_YceI"/>
</dbReference>
<dbReference type="RefSeq" id="WP_285757402.1">
    <property type="nucleotide sequence ID" value="NZ_BSQG01000001.1"/>
</dbReference>
<evidence type="ECO:0000313" key="3">
    <source>
        <dbReference type="EMBL" id="GLU46558.1"/>
    </source>
</evidence>
<dbReference type="EMBL" id="BSQG01000001">
    <property type="protein sequence ID" value="GLU46558.1"/>
    <property type="molecule type" value="Genomic_DNA"/>
</dbReference>
<dbReference type="InterPro" id="IPR036761">
    <property type="entry name" value="TTHA0802/YceI-like_sf"/>
</dbReference>
<dbReference type="SUPFAM" id="SSF101874">
    <property type="entry name" value="YceI-like"/>
    <property type="match status" value="1"/>
</dbReference>
<comment type="similarity">
    <text evidence="1">Belongs to the UPF0312 family.</text>
</comment>
<gene>
    <name evidence="3" type="ORF">Nans01_09090</name>
</gene>
<dbReference type="PANTHER" id="PTHR34406:SF1">
    <property type="entry name" value="PROTEIN YCEI"/>
    <property type="match status" value="1"/>
</dbReference>
<accession>A0A9W6P3Q6</accession>
<protein>
    <recommendedName>
        <fullName evidence="2">Lipid/polyisoprenoid-binding YceI-like domain-containing protein</fullName>
    </recommendedName>
</protein>
<dbReference type="PANTHER" id="PTHR34406">
    <property type="entry name" value="PROTEIN YCEI"/>
    <property type="match status" value="1"/>
</dbReference>
<dbReference type="Gene3D" id="2.40.128.110">
    <property type="entry name" value="Lipid/polyisoprenoid-binding, YceI-like"/>
    <property type="match status" value="1"/>
</dbReference>